<dbReference type="AlphaFoldDB" id="A0A2H1E7G7"/>
<proteinExistence type="predicted"/>
<dbReference type="PROSITE" id="PS50093">
    <property type="entry name" value="PKD"/>
    <property type="match status" value="2"/>
</dbReference>
<dbReference type="InterPro" id="IPR000601">
    <property type="entry name" value="PKD_dom"/>
</dbReference>
<dbReference type="Gene3D" id="2.60.40.10">
    <property type="entry name" value="Immunoglobulins"/>
    <property type="match status" value="2"/>
</dbReference>
<dbReference type="CDD" id="cd00146">
    <property type="entry name" value="PKD"/>
    <property type="match status" value="2"/>
</dbReference>
<name>A0A2H1E7G7_9FLAO</name>
<evidence type="ECO:0000313" key="3">
    <source>
        <dbReference type="Proteomes" id="UP000231564"/>
    </source>
</evidence>
<dbReference type="STRING" id="1349785.GCA_000509405_00222"/>
<evidence type="ECO:0000259" key="1">
    <source>
        <dbReference type="PROSITE" id="PS50093"/>
    </source>
</evidence>
<reference evidence="2 3" key="1">
    <citation type="submission" date="2016-11" db="EMBL/GenBank/DDBJ databases">
        <authorList>
            <person name="Jaros S."/>
            <person name="Januszkiewicz K."/>
            <person name="Wedrychowicz H."/>
        </authorList>
    </citation>
    <scope>NUCLEOTIDE SEQUENCE [LARGE SCALE GENOMIC DNA]</scope>
    <source>
        <strain evidence="2">NCIMB 2154T</strain>
    </source>
</reference>
<evidence type="ECO:0000313" key="2">
    <source>
        <dbReference type="EMBL" id="SFZ80855.1"/>
    </source>
</evidence>
<sequence>MKLKNKIILLILFLLTLTAIILAIFMPFNSRLSNLDFYIFDSNDNYHYEKNEKLEFYVNDTLAIKGRKLIWHFGNGDTITRNHNVEYAYKKAGKYLITLDVDKRYKISKYIKIISSQEKRAIDSIPKIHSVDEGYVGEELVFSSEGPGIDTWYWEFGETGTVDAYEQQVIYVYATPGNYDIKLKTNTTEYPISHRIKILPRFEKVEDIVAVDSLSLAEEDIRKRLQAIANANVSDKKVFHKNINYIRKKYICDEVNQVVVVVNDSKYNDLYSYCQGLHYLDTRRNQNVTINKVELDTFNCFKKIKVAQSILK</sequence>
<dbReference type="SUPFAM" id="SSF49299">
    <property type="entry name" value="PKD domain"/>
    <property type="match status" value="2"/>
</dbReference>
<organism evidence="2 3">
    <name type="scientific">Tenacibaculum maritimum NCIMB 2154</name>
    <dbReference type="NCBI Taxonomy" id="1349785"/>
    <lineage>
        <taxon>Bacteria</taxon>
        <taxon>Pseudomonadati</taxon>
        <taxon>Bacteroidota</taxon>
        <taxon>Flavobacteriia</taxon>
        <taxon>Flavobacteriales</taxon>
        <taxon>Flavobacteriaceae</taxon>
        <taxon>Tenacibaculum</taxon>
    </lineage>
</organism>
<dbReference type="Proteomes" id="UP000231564">
    <property type="component" value="Chromosome MARIT"/>
</dbReference>
<dbReference type="InterPro" id="IPR013783">
    <property type="entry name" value="Ig-like_fold"/>
</dbReference>
<feature type="domain" description="PKD" evidence="1">
    <location>
        <begin position="143"/>
        <end position="183"/>
    </location>
</feature>
<dbReference type="GeneID" id="47722403"/>
<dbReference type="KEGG" id="tmar:MARIT_0830"/>
<dbReference type="RefSeq" id="WP_024742413.1">
    <property type="nucleotide sequence ID" value="NZ_BAUG01000071.1"/>
</dbReference>
<dbReference type="EMBL" id="LT634361">
    <property type="protein sequence ID" value="SFZ80855.1"/>
    <property type="molecule type" value="Genomic_DNA"/>
</dbReference>
<accession>A0A2H1E7G7</accession>
<protein>
    <recommendedName>
        <fullName evidence="1">PKD domain-containing protein</fullName>
    </recommendedName>
</protein>
<gene>
    <name evidence="2" type="ORF">MARIT_0830</name>
</gene>
<dbReference type="InterPro" id="IPR035986">
    <property type="entry name" value="PKD_dom_sf"/>
</dbReference>
<keyword evidence="3" id="KW-1185">Reference proteome</keyword>
<feature type="domain" description="PKD" evidence="1">
    <location>
        <begin position="71"/>
        <end position="101"/>
    </location>
</feature>
<dbReference type="OrthoDB" id="1491323at2"/>